<proteinExistence type="predicted"/>
<name>A0A8J3NAS6_9ACTN</name>
<reference evidence="1" key="1">
    <citation type="submission" date="2021-01" db="EMBL/GenBank/DDBJ databases">
        <title>Whole genome shotgun sequence of Actinocatenispora rupis NBRC 107355.</title>
        <authorList>
            <person name="Komaki H."/>
            <person name="Tamura T."/>
        </authorList>
    </citation>
    <scope>NUCLEOTIDE SEQUENCE</scope>
    <source>
        <strain evidence="1">NBRC 107355</strain>
    </source>
</reference>
<dbReference type="Proteomes" id="UP000612808">
    <property type="component" value="Unassembled WGS sequence"/>
</dbReference>
<dbReference type="InterPro" id="IPR045592">
    <property type="entry name" value="DUF6461"/>
</dbReference>
<accession>A0A8J3NAS6</accession>
<gene>
    <name evidence="1" type="ORF">Aru02nite_07510</name>
</gene>
<comment type="caution">
    <text evidence="1">The sequence shown here is derived from an EMBL/GenBank/DDBJ whole genome shotgun (WGS) entry which is preliminary data.</text>
</comment>
<dbReference type="RefSeq" id="WP_203654868.1">
    <property type="nucleotide sequence ID" value="NZ_BAAAZM010000002.1"/>
</dbReference>
<keyword evidence="2" id="KW-1185">Reference proteome</keyword>
<dbReference type="Pfam" id="PF20062">
    <property type="entry name" value="DUF6461"/>
    <property type="match status" value="1"/>
</dbReference>
<dbReference type="AlphaFoldDB" id="A0A8J3NAS6"/>
<protein>
    <submittedName>
        <fullName evidence="1">Uncharacterized protein</fullName>
    </submittedName>
</protein>
<dbReference type="EMBL" id="BOMB01000003">
    <property type="protein sequence ID" value="GID09862.1"/>
    <property type="molecule type" value="Genomic_DNA"/>
</dbReference>
<evidence type="ECO:0000313" key="2">
    <source>
        <dbReference type="Proteomes" id="UP000612808"/>
    </source>
</evidence>
<sequence length="213" mass="22492">MDDGRPVAADYAWVEDGADGGLFSAYCLTLVRGVSPAEFLTRLGADVRPGPLPLGDEFVDLSFQYWGAPHYGDVQLIGATVARGGDADWTLAFEVNGHLGVTPSVMAPVAAGTTLVSHRYNGGNGVGWFHWLEDGVVRVEFEPLFATNRGGSTPDALLDDMARVGLDLSGAVRDEVGPTTTAAFALAERLTGVRVTPALLDDALFWCGTVADH</sequence>
<organism evidence="1 2">
    <name type="scientific">Actinocatenispora rupis</name>
    <dbReference type="NCBI Taxonomy" id="519421"/>
    <lineage>
        <taxon>Bacteria</taxon>
        <taxon>Bacillati</taxon>
        <taxon>Actinomycetota</taxon>
        <taxon>Actinomycetes</taxon>
        <taxon>Micromonosporales</taxon>
        <taxon>Micromonosporaceae</taxon>
        <taxon>Actinocatenispora</taxon>
    </lineage>
</organism>
<evidence type="ECO:0000313" key="1">
    <source>
        <dbReference type="EMBL" id="GID09862.1"/>
    </source>
</evidence>